<feature type="transmembrane region" description="Helical" evidence="1">
    <location>
        <begin position="47"/>
        <end position="64"/>
    </location>
</feature>
<gene>
    <name evidence="3" type="ORF">MKS91_02885</name>
</gene>
<accession>A0ABT1L5P2</accession>
<protein>
    <submittedName>
        <fullName evidence="3">CPBP family glutamic-type intramembrane protease</fullName>
        <ecNumber evidence="3">3.4.-.-</ecNumber>
    </submittedName>
</protein>
<dbReference type="InterPro" id="IPR003675">
    <property type="entry name" value="Rce1/LyrA-like_dom"/>
</dbReference>
<comment type="caution">
    <text evidence="3">The sequence shown here is derived from an EMBL/GenBank/DDBJ whole genome shotgun (WGS) entry which is preliminary data.</text>
</comment>
<keyword evidence="3" id="KW-0378">Hydrolase</keyword>
<feature type="transmembrane region" description="Helical" evidence="1">
    <location>
        <begin position="335"/>
        <end position="358"/>
    </location>
</feature>
<feature type="transmembrane region" description="Helical" evidence="1">
    <location>
        <begin position="171"/>
        <end position="194"/>
    </location>
</feature>
<keyword evidence="4" id="KW-1185">Reference proteome</keyword>
<name>A0ABT1L5P2_9GAMM</name>
<keyword evidence="3" id="KW-0645">Protease</keyword>
<keyword evidence="1" id="KW-1133">Transmembrane helix</keyword>
<dbReference type="RefSeq" id="WP_258569339.1">
    <property type="nucleotide sequence ID" value="NZ_JAKUDN010000002.1"/>
</dbReference>
<evidence type="ECO:0000313" key="4">
    <source>
        <dbReference type="Proteomes" id="UP001320768"/>
    </source>
</evidence>
<evidence type="ECO:0000259" key="2">
    <source>
        <dbReference type="Pfam" id="PF02517"/>
    </source>
</evidence>
<reference evidence="3 4" key="1">
    <citation type="journal article" date="2022" name="Nat. Microbiol.">
        <title>The microbiome of a bacterivorous marine choanoflagellate contains a resource-demanding obligate bacterial associate.</title>
        <authorList>
            <person name="Needham D.M."/>
            <person name="Poirier C."/>
            <person name="Bachy C."/>
            <person name="George E.E."/>
            <person name="Wilken S."/>
            <person name="Yung C.C.M."/>
            <person name="Limardo A.J."/>
            <person name="Morando M."/>
            <person name="Sudek L."/>
            <person name="Malmstrom R.R."/>
            <person name="Keeling P.J."/>
            <person name="Santoro A.E."/>
            <person name="Worden A.Z."/>
        </authorList>
    </citation>
    <scope>NUCLEOTIDE SEQUENCE [LARGE SCALE GENOMIC DNA]</scope>
    <source>
        <strain evidence="3 4">Comchoano-2</strain>
    </source>
</reference>
<keyword evidence="1" id="KW-0812">Transmembrane</keyword>
<feature type="transmembrane region" description="Helical" evidence="1">
    <location>
        <begin position="21"/>
        <end position="41"/>
    </location>
</feature>
<feature type="transmembrane region" description="Helical" evidence="1">
    <location>
        <begin position="384"/>
        <end position="405"/>
    </location>
</feature>
<feature type="domain" description="CAAX prenyl protease 2/Lysostaphin resistance protein A-like" evidence="2">
    <location>
        <begin position="263"/>
        <end position="364"/>
    </location>
</feature>
<dbReference type="Proteomes" id="UP001320768">
    <property type="component" value="Unassembled WGS sequence"/>
</dbReference>
<dbReference type="GO" id="GO:0008233">
    <property type="term" value="F:peptidase activity"/>
    <property type="evidence" value="ECO:0007669"/>
    <property type="project" value="UniProtKB-KW"/>
</dbReference>
<organism evidence="3 4">
    <name type="scientific">Candidatus Synchoanobacter obligatus</name>
    <dbReference type="NCBI Taxonomy" id="2919597"/>
    <lineage>
        <taxon>Bacteria</taxon>
        <taxon>Pseudomonadati</taxon>
        <taxon>Pseudomonadota</taxon>
        <taxon>Gammaproteobacteria</taxon>
        <taxon>Candidatus Comchoanobacterales</taxon>
        <taxon>Candidatus Comchoanobacteraceae</taxon>
        <taxon>Candidatus Synchoanobacter</taxon>
    </lineage>
</organism>
<proteinExistence type="predicted"/>
<dbReference type="EMBL" id="JAKUDN010000002">
    <property type="protein sequence ID" value="MCP8352231.1"/>
    <property type="molecule type" value="Genomic_DNA"/>
</dbReference>
<feature type="transmembrane region" description="Helical" evidence="1">
    <location>
        <begin position="85"/>
        <end position="111"/>
    </location>
</feature>
<keyword evidence="1" id="KW-0472">Membrane</keyword>
<evidence type="ECO:0000256" key="1">
    <source>
        <dbReference type="SAM" id="Phobius"/>
    </source>
</evidence>
<dbReference type="GO" id="GO:0006508">
    <property type="term" value="P:proteolysis"/>
    <property type="evidence" value="ECO:0007669"/>
    <property type="project" value="UniProtKB-KW"/>
</dbReference>
<feature type="transmembrane region" description="Helical" evidence="1">
    <location>
        <begin position="215"/>
        <end position="236"/>
    </location>
</feature>
<dbReference type="EC" id="3.4.-.-" evidence="3"/>
<sequence length="420" mass="47584">MTKNNMALKDTTKQLENYLRTLIAWAGVFQVAYDTLSYLFIEGVVSTVFLFILLKITILLTLLSQKSLETSTGQPIHLWKKVWQILQMILLTCAALGGCPSVFYTALWLWVGYAPSLIHSPFNVLFNIEKTGPIGDLMFTIALTFLARELHYAMMDSLFNSNFALLKDLDLWLPMILTPTIIAITYGVSLKQLIFIPTDRLKHPTFITRQSLRKAVKVHFFKISTLMITATILLTLTNDVISTSFLTACGQYLTYSSHRIFFINTIYSIVQPFAEELIYRNFLTQLFQKTGLLKTGSTICLETLLPISFLSGWLFAIPHFVVLSEPTTLTPYINLMFSGALYSLITLCSGSIGSSSILHSFGNVSIALIPSHADQRLFYFFNSYAWYSKLTIGIFDFFASTYQYLKRGLPKRKAFIPPKP</sequence>
<feature type="transmembrane region" description="Helical" evidence="1">
    <location>
        <begin position="303"/>
        <end position="323"/>
    </location>
</feature>
<dbReference type="Pfam" id="PF02517">
    <property type="entry name" value="Rce1-like"/>
    <property type="match status" value="1"/>
</dbReference>
<evidence type="ECO:0000313" key="3">
    <source>
        <dbReference type="EMBL" id="MCP8352231.1"/>
    </source>
</evidence>